<comment type="caution">
    <text evidence="1">The sequence shown here is derived from an EMBL/GenBank/DDBJ whole genome shotgun (WGS) entry which is preliminary data.</text>
</comment>
<dbReference type="EMBL" id="JARJCW010000019">
    <property type="protein sequence ID" value="KAJ7214575.1"/>
    <property type="molecule type" value="Genomic_DNA"/>
</dbReference>
<proteinExistence type="predicted"/>
<name>A0AAD6YJ93_9AGAR</name>
<evidence type="ECO:0000313" key="2">
    <source>
        <dbReference type="Proteomes" id="UP001219525"/>
    </source>
</evidence>
<evidence type="ECO:0000313" key="1">
    <source>
        <dbReference type="EMBL" id="KAJ7214575.1"/>
    </source>
</evidence>
<protein>
    <submittedName>
        <fullName evidence="1">Uncharacterized protein</fullName>
    </submittedName>
</protein>
<sequence>MAARCARPCPRPTAPPPAPAFSNTITHRMCITPRAAHAHHSPFVAAAFAHIALSAARLRIAPRAFHVRHLPLAARRFPPPLVCAHQCFPPFSAASRTRTSRNTRCPRTAKRDPAFCATPAPADRAVATCPPLAAHSLPVASSCRQSPITASHFPPPLPVTRFTRAGSTRAADLARNVRLTRHLSLGVRHPPPLPRAARARYFTALFPLTASAATARYAKRGGCQWSSAFPDYAMHSENEYFAR</sequence>
<gene>
    <name evidence="1" type="ORF">GGX14DRAFT_563388</name>
</gene>
<accession>A0AAD6YJ93</accession>
<reference evidence="1" key="1">
    <citation type="submission" date="2023-03" db="EMBL/GenBank/DDBJ databases">
        <title>Massive genome expansion in bonnet fungi (Mycena s.s.) driven by repeated elements and novel gene families across ecological guilds.</title>
        <authorList>
            <consortium name="Lawrence Berkeley National Laboratory"/>
            <person name="Harder C.B."/>
            <person name="Miyauchi S."/>
            <person name="Viragh M."/>
            <person name="Kuo A."/>
            <person name="Thoen E."/>
            <person name="Andreopoulos B."/>
            <person name="Lu D."/>
            <person name="Skrede I."/>
            <person name="Drula E."/>
            <person name="Henrissat B."/>
            <person name="Morin E."/>
            <person name="Kohler A."/>
            <person name="Barry K."/>
            <person name="LaButti K."/>
            <person name="Morin E."/>
            <person name="Salamov A."/>
            <person name="Lipzen A."/>
            <person name="Mereny Z."/>
            <person name="Hegedus B."/>
            <person name="Baldrian P."/>
            <person name="Stursova M."/>
            <person name="Weitz H."/>
            <person name="Taylor A."/>
            <person name="Grigoriev I.V."/>
            <person name="Nagy L.G."/>
            <person name="Martin F."/>
            <person name="Kauserud H."/>
        </authorList>
    </citation>
    <scope>NUCLEOTIDE SEQUENCE</scope>
    <source>
        <strain evidence="1">9144</strain>
    </source>
</reference>
<dbReference type="AlphaFoldDB" id="A0AAD6YJ93"/>
<dbReference type="Proteomes" id="UP001219525">
    <property type="component" value="Unassembled WGS sequence"/>
</dbReference>
<keyword evidence="2" id="KW-1185">Reference proteome</keyword>
<organism evidence="1 2">
    <name type="scientific">Mycena pura</name>
    <dbReference type="NCBI Taxonomy" id="153505"/>
    <lineage>
        <taxon>Eukaryota</taxon>
        <taxon>Fungi</taxon>
        <taxon>Dikarya</taxon>
        <taxon>Basidiomycota</taxon>
        <taxon>Agaricomycotina</taxon>
        <taxon>Agaricomycetes</taxon>
        <taxon>Agaricomycetidae</taxon>
        <taxon>Agaricales</taxon>
        <taxon>Marasmiineae</taxon>
        <taxon>Mycenaceae</taxon>
        <taxon>Mycena</taxon>
    </lineage>
</organism>